<feature type="compositionally biased region" description="Low complexity" evidence="1">
    <location>
        <begin position="35"/>
        <end position="48"/>
    </location>
</feature>
<reference evidence="2" key="1">
    <citation type="submission" date="2023-06" db="EMBL/GenBank/DDBJ databases">
        <title>Genome-scale phylogeny and comparative genomics of the fungal order Sordariales.</title>
        <authorList>
            <consortium name="Lawrence Berkeley National Laboratory"/>
            <person name="Hensen N."/>
            <person name="Bonometti L."/>
            <person name="Westerberg I."/>
            <person name="Brannstrom I.O."/>
            <person name="Guillou S."/>
            <person name="Cros-Aarteil S."/>
            <person name="Calhoun S."/>
            <person name="Haridas S."/>
            <person name="Kuo A."/>
            <person name="Mondo S."/>
            <person name="Pangilinan J."/>
            <person name="Riley R."/>
            <person name="Labutti K."/>
            <person name="Andreopoulos B."/>
            <person name="Lipzen A."/>
            <person name="Chen C."/>
            <person name="Yanf M."/>
            <person name="Daum C."/>
            <person name="Ng V."/>
            <person name="Clum A."/>
            <person name="Steindorff A."/>
            <person name="Ohm R."/>
            <person name="Martin F."/>
            <person name="Silar P."/>
            <person name="Natvig D."/>
            <person name="Lalanne C."/>
            <person name="Gautier V."/>
            <person name="Ament-Velasquez S.L."/>
            <person name="Kruys A."/>
            <person name="Hutchinson M.I."/>
            <person name="Powell A.J."/>
            <person name="Barry K."/>
            <person name="Miller A.N."/>
            <person name="Grigoriev I.V."/>
            <person name="Debuchy R."/>
            <person name="Gladieux P."/>
            <person name="Thoren M.H."/>
            <person name="Johannesson H."/>
        </authorList>
    </citation>
    <scope>NUCLEOTIDE SEQUENCE</scope>
    <source>
        <strain evidence="2">CBS 606.72</strain>
    </source>
</reference>
<proteinExistence type="predicted"/>
<sequence>MSSYPPPASPTSPSSYGSGRSFSAGSGDCLIPMASPTLSDRSLSLSSPRPKPQKVNANSYCGRHSDEYLFGPIADSASRIWHSITKKE</sequence>
<feature type="region of interest" description="Disordered" evidence="1">
    <location>
        <begin position="1"/>
        <end position="58"/>
    </location>
</feature>
<protein>
    <submittedName>
        <fullName evidence="2">Uncharacterized protein</fullName>
    </submittedName>
</protein>
<keyword evidence="3" id="KW-1185">Reference proteome</keyword>
<dbReference type="Proteomes" id="UP001175000">
    <property type="component" value="Unassembled WGS sequence"/>
</dbReference>
<evidence type="ECO:0000313" key="2">
    <source>
        <dbReference type="EMBL" id="KAK0623070.1"/>
    </source>
</evidence>
<dbReference type="EMBL" id="JAULSU010000003">
    <property type="protein sequence ID" value="KAK0623070.1"/>
    <property type="molecule type" value="Genomic_DNA"/>
</dbReference>
<evidence type="ECO:0000313" key="3">
    <source>
        <dbReference type="Proteomes" id="UP001175000"/>
    </source>
</evidence>
<comment type="caution">
    <text evidence="2">The sequence shown here is derived from an EMBL/GenBank/DDBJ whole genome shotgun (WGS) entry which is preliminary data.</text>
</comment>
<organism evidence="2 3">
    <name type="scientific">Immersiella caudata</name>
    <dbReference type="NCBI Taxonomy" id="314043"/>
    <lineage>
        <taxon>Eukaryota</taxon>
        <taxon>Fungi</taxon>
        <taxon>Dikarya</taxon>
        <taxon>Ascomycota</taxon>
        <taxon>Pezizomycotina</taxon>
        <taxon>Sordariomycetes</taxon>
        <taxon>Sordariomycetidae</taxon>
        <taxon>Sordariales</taxon>
        <taxon>Lasiosphaeriaceae</taxon>
        <taxon>Immersiella</taxon>
    </lineage>
</organism>
<feature type="compositionally biased region" description="Pro residues" evidence="1">
    <location>
        <begin position="1"/>
        <end position="10"/>
    </location>
</feature>
<feature type="compositionally biased region" description="Low complexity" evidence="1">
    <location>
        <begin position="11"/>
        <end position="27"/>
    </location>
</feature>
<dbReference type="AlphaFoldDB" id="A0AA39WXI5"/>
<evidence type="ECO:0000256" key="1">
    <source>
        <dbReference type="SAM" id="MobiDB-lite"/>
    </source>
</evidence>
<name>A0AA39WXI5_9PEZI</name>
<accession>A0AA39WXI5</accession>
<gene>
    <name evidence="2" type="ORF">B0T14DRAFT_564467</name>
</gene>